<keyword evidence="4" id="KW-0949">S-adenosyl-L-methionine</keyword>
<dbReference type="InterPro" id="IPR029063">
    <property type="entry name" value="SAM-dependent_MTases_sf"/>
</dbReference>
<name>A0ABW2KWE5_9PROT</name>
<dbReference type="CDD" id="cd02440">
    <property type="entry name" value="AdoMet_MTases"/>
    <property type="match status" value="1"/>
</dbReference>
<dbReference type="PIRSF" id="PIRSF003085">
    <property type="entry name" value="CMAS"/>
    <property type="match status" value="1"/>
</dbReference>
<keyword evidence="2 6" id="KW-0489">Methyltransferase</keyword>
<dbReference type="EC" id="2.1.1.-" evidence="6"/>
<evidence type="ECO:0000313" key="7">
    <source>
        <dbReference type="Proteomes" id="UP001596456"/>
    </source>
</evidence>
<sequence length="416" mass="46548">MTESSLTGGGTLARGYRPSRTMRLLLATARALRIGSLTVVLPDGTTHRFEGTEPGPSGVLAVHDDRVARRLLTGGSLGFCESYLDGDWSSPDVPALFEMALLNEEMLGRTLHGRPWYRLASHLVHALRPNTRTGSRRNIAYHYDLGNEFYGRWLDETMTYSSAVFEGDADGTAEGAVGSALAEAQRRKYAEIARRMGLEPGHHVLEIGCGWGGFAEFAAGEVGARVTGITISPRQFAFASERIQRAGLGDRVEIRLQDYRDTGGRFDRIASIEMFEAVGERYWPDFFGTVRERLAEGGRAALQIITIADRHFERYRRGGDYIQRYIFPGGMLPSPTALRREVETAGLRWREAASFGPHYARTLAEWNRRFQTAWPELSGMGFDGRFKRMWEQYLWYCQAGFKAGSIDVLQVGLARD</sequence>
<dbReference type="RefSeq" id="WP_377358615.1">
    <property type="nucleotide sequence ID" value="NZ_JBHTCM010000010.1"/>
</dbReference>
<dbReference type="Proteomes" id="UP001596456">
    <property type="component" value="Unassembled WGS sequence"/>
</dbReference>
<keyword evidence="5" id="KW-0443">Lipid metabolism</keyword>
<dbReference type="EMBL" id="JBHTCM010000010">
    <property type="protein sequence ID" value="MFC7333497.1"/>
    <property type="molecule type" value="Genomic_DNA"/>
</dbReference>
<accession>A0ABW2KWE5</accession>
<dbReference type="SUPFAM" id="SSF53335">
    <property type="entry name" value="S-adenosyl-L-methionine-dependent methyltransferases"/>
    <property type="match status" value="1"/>
</dbReference>
<dbReference type="GO" id="GO:0032259">
    <property type="term" value="P:methylation"/>
    <property type="evidence" value="ECO:0007669"/>
    <property type="project" value="UniProtKB-KW"/>
</dbReference>
<protein>
    <submittedName>
        <fullName evidence="6">Class I SAM-dependent methyltransferase</fullName>
        <ecNumber evidence="6">2.1.1.-</ecNumber>
    </submittedName>
</protein>
<keyword evidence="7" id="KW-1185">Reference proteome</keyword>
<evidence type="ECO:0000256" key="1">
    <source>
        <dbReference type="ARBA" id="ARBA00010815"/>
    </source>
</evidence>
<evidence type="ECO:0000256" key="2">
    <source>
        <dbReference type="ARBA" id="ARBA00022603"/>
    </source>
</evidence>
<dbReference type="InterPro" id="IPR050723">
    <property type="entry name" value="CFA/CMAS"/>
</dbReference>
<organism evidence="6 7">
    <name type="scientific">Rhodocista pekingensis</name>
    <dbReference type="NCBI Taxonomy" id="201185"/>
    <lineage>
        <taxon>Bacteria</taxon>
        <taxon>Pseudomonadati</taxon>
        <taxon>Pseudomonadota</taxon>
        <taxon>Alphaproteobacteria</taxon>
        <taxon>Rhodospirillales</taxon>
        <taxon>Azospirillaceae</taxon>
        <taxon>Rhodocista</taxon>
    </lineage>
</organism>
<evidence type="ECO:0000256" key="3">
    <source>
        <dbReference type="ARBA" id="ARBA00022679"/>
    </source>
</evidence>
<dbReference type="InterPro" id="IPR003333">
    <property type="entry name" value="CMAS"/>
</dbReference>
<dbReference type="Gene3D" id="3.40.50.150">
    <property type="entry name" value="Vaccinia Virus protein VP39"/>
    <property type="match status" value="1"/>
</dbReference>
<proteinExistence type="inferred from homology"/>
<dbReference type="PANTHER" id="PTHR43667:SF2">
    <property type="entry name" value="FATTY ACID C-METHYL TRANSFERASE"/>
    <property type="match status" value="1"/>
</dbReference>
<comment type="similarity">
    <text evidence="1">Belongs to the CFA/CMAS family.</text>
</comment>
<dbReference type="GO" id="GO:0008168">
    <property type="term" value="F:methyltransferase activity"/>
    <property type="evidence" value="ECO:0007669"/>
    <property type="project" value="UniProtKB-KW"/>
</dbReference>
<dbReference type="Pfam" id="PF02353">
    <property type="entry name" value="CMAS"/>
    <property type="match status" value="1"/>
</dbReference>
<evidence type="ECO:0000256" key="4">
    <source>
        <dbReference type="ARBA" id="ARBA00022691"/>
    </source>
</evidence>
<reference evidence="7" key="1">
    <citation type="journal article" date="2019" name="Int. J. Syst. Evol. Microbiol.">
        <title>The Global Catalogue of Microorganisms (GCM) 10K type strain sequencing project: providing services to taxonomists for standard genome sequencing and annotation.</title>
        <authorList>
            <consortium name="The Broad Institute Genomics Platform"/>
            <consortium name="The Broad Institute Genome Sequencing Center for Infectious Disease"/>
            <person name="Wu L."/>
            <person name="Ma J."/>
        </authorList>
    </citation>
    <scope>NUCLEOTIDE SEQUENCE [LARGE SCALE GENOMIC DNA]</scope>
    <source>
        <strain evidence="7">CGMCC 1.16275</strain>
    </source>
</reference>
<evidence type="ECO:0000313" key="6">
    <source>
        <dbReference type="EMBL" id="MFC7333497.1"/>
    </source>
</evidence>
<evidence type="ECO:0000256" key="5">
    <source>
        <dbReference type="ARBA" id="ARBA00023098"/>
    </source>
</evidence>
<keyword evidence="3 6" id="KW-0808">Transferase</keyword>
<dbReference type="PANTHER" id="PTHR43667">
    <property type="entry name" value="CYCLOPROPANE-FATTY-ACYL-PHOSPHOLIPID SYNTHASE"/>
    <property type="match status" value="1"/>
</dbReference>
<comment type="caution">
    <text evidence="6">The sequence shown here is derived from an EMBL/GenBank/DDBJ whole genome shotgun (WGS) entry which is preliminary data.</text>
</comment>
<gene>
    <name evidence="6" type="ORF">ACFQPS_10020</name>
</gene>